<feature type="transmembrane region" description="Helical" evidence="6">
    <location>
        <begin position="20"/>
        <end position="39"/>
    </location>
</feature>
<keyword evidence="6" id="KW-1133">Transmembrane helix</keyword>
<dbReference type="InterPro" id="IPR019757">
    <property type="entry name" value="Pept_S26A_signal_pept_1_Lys-AS"/>
</dbReference>
<dbReference type="CDD" id="cd06530">
    <property type="entry name" value="S26_SPase_I"/>
    <property type="match status" value="1"/>
</dbReference>
<dbReference type="PROSITE" id="PS00760">
    <property type="entry name" value="SPASE_I_2"/>
    <property type="match status" value="1"/>
</dbReference>
<dbReference type="InterPro" id="IPR036286">
    <property type="entry name" value="LexA/Signal_pep-like_sf"/>
</dbReference>
<comment type="catalytic activity">
    <reaction evidence="1 6">
        <text>Cleavage of hydrophobic, N-terminal signal or leader sequences from secreted and periplasmic proteins.</text>
        <dbReference type="EC" id="3.4.21.89"/>
    </reaction>
</comment>
<dbReference type="EC" id="3.4.21.89" evidence="4 6"/>
<dbReference type="SUPFAM" id="SSF51306">
    <property type="entry name" value="LexA/Signal peptidase"/>
    <property type="match status" value="1"/>
</dbReference>
<keyword evidence="6" id="KW-0645">Protease</keyword>
<evidence type="ECO:0000313" key="8">
    <source>
        <dbReference type="EMBL" id="MBP1920785.1"/>
    </source>
</evidence>
<keyword evidence="6" id="KW-0472">Membrane</keyword>
<feature type="domain" description="Peptidase S26" evidence="7">
    <location>
        <begin position="18"/>
        <end position="170"/>
    </location>
</feature>
<dbReference type="Pfam" id="PF10502">
    <property type="entry name" value="Peptidase_S26"/>
    <property type="match status" value="1"/>
</dbReference>
<dbReference type="PRINTS" id="PR00727">
    <property type="entry name" value="LEADERPTASE"/>
</dbReference>
<dbReference type="NCBIfam" id="TIGR02227">
    <property type="entry name" value="sigpep_I_bact"/>
    <property type="match status" value="1"/>
</dbReference>
<name>A0ABS4G890_9CLOT</name>
<accession>A0ABS4G890</accession>
<comment type="caution">
    <text evidence="8">The sequence shown here is derived from an EMBL/GenBank/DDBJ whole genome shotgun (WGS) entry which is preliminary data.</text>
</comment>
<evidence type="ECO:0000256" key="1">
    <source>
        <dbReference type="ARBA" id="ARBA00000677"/>
    </source>
</evidence>
<gene>
    <name evidence="8" type="ORF">J2Z34_003302</name>
</gene>
<evidence type="ECO:0000256" key="3">
    <source>
        <dbReference type="ARBA" id="ARBA00009370"/>
    </source>
</evidence>
<evidence type="ECO:0000256" key="5">
    <source>
        <dbReference type="ARBA" id="ARBA00022801"/>
    </source>
</evidence>
<organism evidence="8 9">
    <name type="scientific">Youngiibacter multivorans</name>
    <dbReference type="NCBI Taxonomy" id="937251"/>
    <lineage>
        <taxon>Bacteria</taxon>
        <taxon>Bacillati</taxon>
        <taxon>Bacillota</taxon>
        <taxon>Clostridia</taxon>
        <taxon>Eubacteriales</taxon>
        <taxon>Clostridiaceae</taxon>
        <taxon>Youngiibacter</taxon>
    </lineage>
</organism>
<dbReference type="PANTHER" id="PTHR43390:SF1">
    <property type="entry name" value="CHLOROPLAST PROCESSING PEPTIDASE"/>
    <property type="match status" value="1"/>
</dbReference>
<proteinExistence type="inferred from homology"/>
<keyword evidence="9" id="KW-1185">Reference proteome</keyword>
<protein>
    <recommendedName>
        <fullName evidence="4 6">Signal peptidase I</fullName>
        <ecNumber evidence="4 6">3.4.21.89</ecNumber>
    </recommendedName>
</protein>
<keyword evidence="6" id="KW-0812">Transmembrane</keyword>
<evidence type="ECO:0000256" key="6">
    <source>
        <dbReference type="RuleBase" id="RU362042"/>
    </source>
</evidence>
<evidence type="ECO:0000259" key="7">
    <source>
        <dbReference type="Pfam" id="PF10502"/>
    </source>
</evidence>
<evidence type="ECO:0000256" key="2">
    <source>
        <dbReference type="ARBA" id="ARBA00004401"/>
    </source>
</evidence>
<dbReference type="GO" id="GO:0009003">
    <property type="term" value="F:signal peptidase activity"/>
    <property type="evidence" value="ECO:0007669"/>
    <property type="project" value="UniProtKB-EC"/>
</dbReference>
<evidence type="ECO:0000313" key="9">
    <source>
        <dbReference type="Proteomes" id="UP001519271"/>
    </source>
</evidence>
<comment type="subcellular location">
    <subcellularLocation>
        <location evidence="2">Cell membrane</location>
        <topology evidence="2">Single-pass type II membrane protein</topology>
    </subcellularLocation>
    <subcellularLocation>
        <location evidence="6">Membrane</location>
        <topology evidence="6">Single-pass type II membrane protein</topology>
    </subcellularLocation>
</comment>
<evidence type="ECO:0000256" key="4">
    <source>
        <dbReference type="ARBA" id="ARBA00013208"/>
    </source>
</evidence>
<sequence length="180" mass="20546">MLALENGGKGNLLSHIVREWVIPILAAFMLAFLVNKFLIFRIEVPTGSMIPTINIDDRIYVVRVYNPEKLERGDIVVFNFVEGGNTLLIKRLIGLPGDRVELRRGNMFINGELYPEEYVKNDLEFTTVFEVPEGKFLFLGDNRATSNDARFWDEPYIDMDEVIGKGGLRVYPLSDIGFLK</sequence>
<keyword evidence="5 6" id="KW-0378">Hydrolase</keyword>
<dbReference type="InterPro" id="IPR000223">
    <property type="entry name" value="Pept_S26A_signal_pept_1"/>
</dbReference>
<dbReference type="EMBL" id="JAGGKC010000040">
    <property type="protein sequence ID" value="MBP1920785.1"/>
    <property type="molecule type" value="Genomic_DNA"/>
</dbReference>
<dbReference type="Proteomes" id="UP001519271">
    <property type="component" value="Unassembled WGS sequence"/>
</dbReference>
<dbReference type="Gene3D" id="2.10.109.10">
    <property type="entry name" value="Umud Fragment, subunit A"/>
    <property type="match status" value="1"/>
</dbReference>
<reference evidence="8 9" key="1">
    <citation type="submission" date="2021-03" db="EMBL/GenBank/DDBJ databases">
        <title>Genomic Encyclopedia of Type Strains, Phase IV (KMG-IV): sequencing the most valuable type-strain genomes for metagenomic binning, comparative biology and taxonomic classification.</title>
        <authorList>
            <person name="Goeker M."/>
        </authorList>
    </citation>
    <scope>NUCLEOTIDE SEQUENCE [LARGE SCALE GENOMIC DNA]</scope>
    <source>
        <strain evidence="8 9">DSM 6139</strain>
    </source>
</reference>
<comment type="similarity">
    <text evidence="3 6">Belongs to the peptidase S26 family.</text>
</comment>
<dbReference type="InterPro" id="IPR019533">
    <property type="entry name" value="Peptidase_S26"/>
</dbReference>
<dbReference type="PANTHER" id="PTHR43390">
    <property type="entry name" value="SIGNAL PEPTIDASE I"/>
    <property type="match status" value="1"/>
</dbReference>